<dbReference type="EMBL" id="CP002085">
    <property type="protein sequence ID" value="ADK84569.1"/>
    <property type="molecule type" value="Genomic_DNA"/>
</dbReference>
<keyword evidence="2" id="KW-0547">Nucleotide-binding</keyword>
<dbReference type="GO" id="GO:0005524">
    <property type="term" value="F:ATP binding"/>
    <property type="evidence" value="ECO:0007669"/>
    <property type="project" value="UniProtKB-KW"/>
</dbReference>
<sequence>MIELRGVSKRLGRKLVIRRADLVVRPGQIVCLSGPSGVGKTTLLEIMAGLTKPDAGLARRQGAVALAFQDDALLPWLDAAGNMDYALAALPPDQRRERRRFWLERFELPPTLRPEAMSGGMRRRLNLARALASQRPILLLDEPFAFLDLPWQAKVAAELAAAAHVGAAVALVSHQLEPLDGLPCRTIAVSASPVDIVADA</sequence>
<organism evidence="5 6">
    <name type="scientific">Desulfarculus baarsii (strain ATCC 33931 / DSM 2075 / LMG 7858 / VKM B-1802 / 2st14)</name>
    <dbReference type="NCBI Taxonomy" id="644282"/>
    <lineage>
        <taxon>Bacteria</taxon>
        <taxon>Pseudomonadati</taxon>
        <taxon>Thermodesulfobacteriota</taxon>
        <taxon>Desulfarculia</taxon>
        <taxon>Desulfarculales</taxon>
        <taxon>Desulfarculaceae</taxon>
        <taxon>Desulfarculus</taxon>
    </lineage>
</organism>
<dbReference type="PROSITE" id="PS50893">
    <property type="entry name" value="ABC_TRANSPORTER_2"/>
    <property type="match status" value="1"/>
</dbReference>
<dbReference type="InterPro" id="IPR017871">
    <property type="entry name" value="ABC_transporter-like_CS"/>
</dbReference>
<gene>
    <name evidence="5" type="ordered locus">Deba_1201</name>
</gene>
<dbReference type="InterPro" id="IPR027417">
    <property type="entry name" value="P-loop_NTPase"/>
</dbReference>
<evidence type="ECO:0000313" key="5">
    <source>
        <dbReference type="EMBL" id="ADK84569.1"/>
    </source>
</evidence>
<dbReference type="PROSITE" id="PS00211">
    <property type="entry name" value="ABC_TRANSPORTER_1"/>
    <property type="match status" value="1"/>
</dbReference>
<reference evidence="5 6" key="1">
    <citation type="journal article" date="2010" name="Stand. Genomic Sci.">
        <title>Complete genome sequence of Desulfarculus baarsii type strain (2st14).</title>
        <authorList>
            <person name="Sun H."/>
            <person name="Spring S."/>
            <person name="Lapidus A."/>
            <person name="Davenport K."/>
            <person name="Del Rio T.G."/>
            <person name="Tice H."/>
            <person name="Nolan M."/>
            <person name="Copeland A."/>
            <person name="Cheng J.F."/>
            <person name="Lucas S."/>
            <person name="Tapia R."/>
            <person name="Goodwin L."/>
            <person name="Pitluck S."/>
            <person name="Ivanova N."/>
            <person name="Pagani I."/>
            <person name="Mavromatis K."/>
            <person name="Ovchinnikova G."/>
            <person name="Pati A."/>
            <person name="Chen A."/>
            <person name="Palaniappan K."/>
            <person name="Hauser L."/>
            <person name="Chang Y.J."/>
            <person name="Jeffries C.D."/>
            <person name="Detter J.C."/>
            <person name="Han C."/>
            <person name="Rohde M."/>
            <person name="Brambilla E."/>
            <person name="Goker M."/>
            <person name="Woyke T."/>
            <person name="Bristow J."/>
            <person name="Eisen J.A."/>
            <person name="Markowitz V."/>
            <person name="Hugenholtz P."/>
            <person name="Kyrpides N.C."/>
            <person name="Klenk H.P."/>
            <person name="Land M."/>
        </authorList>
    </citation>
    <scope>NUCLEOTIDE SEQUENCE [LARGE SCALE GENOMIC DNA]</scope>
    <source>
        <strain evidence="6">ATCC 33931 / DSM 2075 / LMG 7858 / VKM B-1802 / 2st14</strain>
    </source>
</reference>
<protein>
    <submittedName>
        <fullName evidence="5">ABC transporter related protein</fullName>
    </submittedName>
</protein>
<dbReference type="KEGG" id="dbr:Deba_1201"/>
<proteinExistence type="predicted"/>
<dbReference type="AlphaFoldDB" id="E1QFV9"/>
<dbReference type="GO" id="GO:0016887">
    <property type="term" value="F:ATP hydrolysis activity"/>
    <property type="evidence" value="ECO:0007669"/>
    <property type="project" value="InterPro"/>
</dbReference>
<evidence type="ECO:0000313" key="6">
    <source>
        <dbReference type="Proteomes" id="UP000009047"/>
    </source>
</evidence>
<feature type="domain" description="ABC transporter" evidence="4">
    <location>
        <begin position="2"/>
        <end position="199"/>
    </location>
</feature>
<dbReference type="InterPro" id="IPR003439">
    <property type="entry name" value="ABC_transporter-like_ATP-bd"/>
</dbReference>
<dbReference type="RefSeq" id="WP_013258023.1">
    <property type="nucleotide sequence ID" value="NC_014365.1"/>
</dbReference>
<name>E1QFV9_DESB2</name>
<dbReference type="STRING" id="644282.Deba_1201"/>
<evidence type="ECO:0000259" key="4">
    <source>
        <dbReference type="PROSITE" id="PS50893"/>
    </source>
</evidence>
<evidence type="ECO:0000256" key="2">
    <source>
        <dbReference type="ARBA" id="ARBA00022741"/>
    </source>
</evidence>
<dbReference type="Proteomes" id="UP000009047">
    <property type="component" value="Chromosome"/>
</dbReference>
<dbReference type="InterPro" id="IPR003593">
    <property type="entry name" value="AAA+_ATPase"/>
</dbReference>
<dbReference type="SMART" id="SM00382">
    <property type="entry name" value="AAA"/>
    <property type="match status" value="1"/>
</dbReference>
<dbReference type="PANTHER" id="PTHR42788:SF13">
    <property type="entry name" value="ALIPHATIC SULFONATES IMPORT ATP-BINDING PROTEIN SSUB"/>
    <property type="match status" value="1"/>
</dbReference>
<keyword evidence="1" id="KW-0813">Transport</keyword>
<dbReference type="Gene3D" id="3.40.50.300">
    <property type="entry name" value="P-loop containing nucleotide triphosphate hydrolases"/>
    <property type="match status" value="1"/>
</dbReference>
<dbReference type="SUPFAM" id="SSF52540">
    <property type="entry name" value="P-loop containing nucleoside triphosphate hydrolases"/>
    <property type="match status" value="1"/>
</dbReference>
<dbReference type="Pfam" id="PF00005">
    <property type="entry name" value="ABC_tran"/>
    <property type="match status" value="1"/>
</dbReference>
<accession>E1QFV9</accession>
<dbReference type="PANTHER" id="PTHR42788">
    <property type="entry name" value="TAURINE IMPORT ATP-BINDING PROTEIN-RELATED"/>
    <property type="match status" value="1"/>
</dbReference>
<dbReference type="eggNOG" id="COG1116">
    <property type="taxonomic scope" value="Bacteria"/>
</dbReference>
<dbReference type="InterPro" id="IPR050166">
    <property type="entry name" value="ABC_transporter_ATP-bind"/>
</dbReference>
<evidence type="ECO:0000256" key="1">
    <source>
        <dbReference type="ARBA" id="ARBA00022448"/>
    </source>
</evidence>
<keyword evidence="3" id="KW-0067">ATP-binding</keyword>
<keyword evidence="6" id="KW-1185">Reference proteome</keyword>
<dbReference type="HOGENOM" id="CLU_000604_1_22_7"/>
<evidence type="ECO:0000256" key="3">
    <source>
        <dbReference type="ARBA" id="ARBA00022840"/>
    </source>
</evidence>